<evidence type="ECO:0000256" key="3">
    <source>
        <dbReference type="ARBA" id="ARBA00022833"/>
    </source>
</evidence>
<feature type="compositionally biased region" description="Low complexity" evidence="6">
    <location>
        <begin position="566"/>
        <end position="586"/>
    </location>
</feature>
<comment type="caution">
    <text evidence="8">The sequence shown here is derived from an EMBL/GenBank/DDBJ whole genome shotgun (WGS) entry which is preliminary data.</text>
</comment>
<evidence type="ECO:0000256" key="4">
    <source>
        <dbReference type="PROSITE-ProRule" id="PRU00228"/>
    </source>
</evidence>
<dbReference type="EMBL" id="JBAMIC010000011">
    <property type="protein sequence ID" value="KAK7100946.1"/>
    <property type="molecule type" value="Genomic_DNA"/>
</dbReference>
<dbReference type="InterPro" id="IPR011992">
    <property type="entry name" value="EF-hand-dom_pair"/>
</dbReference>
<dbReference type="Pfam" id="PF00569">
    <property type="entry name" value="ZZ"/>
    <property type="match status" value="1"/>
</dbReference>
<organism evidence="8 9">
    <name type="scientific">Littorina saxatilis</name>
    <dbReference type="NCBI Taxonomy" id="31220"/>
    <lineage>
        <taxon>Eukaryota</taxon>
        <taxon>Metazoa</taxon>
        <taxon>Spiralia</taxon>
        <taxon>Lophotrochozoa</taxon>
        <taxon>Mollusca</taxon>
        <taxon>Gastropoda</taxon>
        <taxon>Caenogastropoda</taxon>
        <taxon>Littorinimorpha</taxon>
        <taxon>Littorinoidea</taxon>
        <taxon>Littorinidae</taxon>
        <taxon>Littorina</taxon>
    </lineage>
</organism>
<protein>
    <recommendedName>
        <fullName evidence="7">ZZ-type domain-containing protein</fullName>
    </recommendedName>
</protein>
<dbReference type="Pfam" id="PF09068">
    <property type="entry name" value="EF-hand_2"/>
    <property type="match status" value="1"/>
</dbReference>
<dbReference type="GO" id="GO:0005737">
    <property type="term" value="C:cytoplasm"/>
    <property type="evidence" value="ECO:0007669"/>
    <property type="project" value="UniProtKB-SubCell"/>
</dbReference>
<dbReference type="InterPro" id="IPR000433">
    <property type="entry name" value="Znf_ZZ"/>
</dbReference>
<evidence type="ECO:0000256" key="2">
    <source>
        <dbReference type="ARBA" id="ARBA00022771"/>
    </source>
</evidence>
<dbReference type="GO" id="GO:0005886">
    <property type="term" value="C:plasma membrane"/>
    <property type="evidence" value="ECO:0007669"/>
    <property type="project" value="TreeGrafter"/>
</dbReference>
<dbReference type="InterPro" id="IPR015154">
    <property type="entry name" value="EF-hand_dom_typ2"/>
</dbReference>
<evidence type="ECO:0000313" key="9">
    <source>
        <dbReference type="Proteomes" id="UP001374579"/>
    </source>
</evidence>
<dbReference type="AlphaFoldDB" id="A0AAN9B7V7"/>
<dbReference type="PROSITE" id="PS50135">
    <property type="entry name" value="ZF_ZZ_2"/>
    <property type="match status" value="1"/>
</dbReference>
<dbReference type="Gene3D" id="1.10.238.10">
    <property type="entry name" value="EF-hand"/>
    <property type="match status" value="2"/>
</dbReference>
<feature type="coiled-coil region" evidence="5">
    <location>
        <begin position="654"/>
        <end position="681"/>
    </location>
</feature>
<dbReference type="GO" id="GO:0045202">
    <property type="term" value="C:synapse"/>
    <property type="evidence" value="ECO:0007669"/>
    <property type="project" value="TreeGrafter"/>
</dbReference>
<feature type="compositionally biased region" description="Low complexity" evidence="6">
    <location>
        <begin position="544"/>
        <end position="559"/>
    </location>
</feature>
<name>A0AAN9B7V7_9CAEN</name>
<dbReference type="InterPro" id="IPR043145">
    <property type="entry name" value="Znf_ZZ_sf"/>
</dbReference>
<dbReference type="CDD" id="cd16244">
    <property type="entry name" value="EFh_DTN"/>
    <property type="match status" value="1"/>
</dbReference>
<keyword evidence="2 4" id="KW-0863">Zinc-finger</keyword>
<feature type="compositionally biased region" description="Low complexity" evidence="6">
    <location>
        <begin position="596"/>
        <end position="606"/>
    </location>
</feature>
<evidence type="ECO:0000256" key="6">
    <source>
        <dbReference type="SAM" id="MobiDB-lite"/>
    </source>
</evidence>
<dbReference type="SUPFAM" id="SSF47473">
    <property type="entry name" value="EF-hand"/>
    <property type="match status" value="2"/>
</dbReference>
<dbReference type="CDD" id="cd02334">
    <property type="entry name" value="ZZ_dystrophin"/>
    <property type="match status" value="1"/>
</dbReference>
<reference evidence="8 9" key="1">
    <citation type="submission" date="2024-02" db="EMBL/GenBank/DDBJ databases">
        <title>Chromosome-scale genome assembly of the rough periwinkle Littorina saxatilis.</title>
        <authorList>
            <person name="De Jode A."/>
            <person name="Faria R."/>
            <person name="Formenti G."/>
            <person name="Sims Y."/>
            <person name="Smith T.P."/>
            <person name="Tracey A."/>
            <person name="Wood J.M.D."/>
            <person name="Zagrodzka Z.B."/>
            <person name="Johannesson K."/>
            <person name="Butlin R.K."/>
            <person name="Leder E.H."/>
        </authorList>
    </citation>
    <scope>NUCLEOTIDE SEQUENCE [LARGE SCALE GENOMIC DNA]</scope>
    <source>
        <strain evidence="8">Snail1</strain>
        <tissue evidence="8">Muscle</tissue>
    </source>
</reference>
<dbReference type="Gene3D" id="3.30.60.90">
    <property type="match status" value="1"/>
</dbReference>
<feature type="region of interest" description="Disordered" evidence="6">
    <location>
        <begin position="390"/>
        <end position="414"/>
    </location>
</feature>
<dbReference type="Pfam" id="PF09069">
    <property type="entry name" value="EF-hand_3"/>
    <property type="match status" value="1"/>
</dbReference>
<feature type="region of interest" description="Disordered" evidence="6">
    <location>
        <begin position="717"/>
        <end position="833"/>
    </location>
</feature>
<evidence type="ECO:0000313" key="8">
    <source>
        <dbReference type="EMBL" id="KAK7100946.1"/>
    </source>
</evidence>
<feature type="region of interest" description="Disordered" evidence="6">
    <location>
        <begin position="540"/>
        <end position="612"/>
    </location>
</feature>
<feature type="domain" description="ZZ-type" evidence="7">
    <location>
        <begin position="275"/>
        <end position="331"/>
    </location>
</feature>
<feature type="coiled-coil region" evidence="5">
    <location>
        <begin position="460"/>
        <end position="539"/>
    </location>
</feature>
<keyword evidence="1" id="KW-0479">Metal-binding</keyword>
<dbReference type="InterPro" id="IPR015153">
    <property type="entry name" value="EF-hand_dom_typ1"/>
</dbReference>
<accession>A0AAN9B7V7</accession>
<feature type="compositionally biased region" description="Acidic residues" evidence="6">
    <location>
        <begin position="798"/>
        <end position="825"/>
    </location>
</feature>
<dbReference type="InterPro" id="IPR050774">
    <property type="entry name" value="KCMF1/Dystrophin"/>
</dbReference>
<dbReference type="Proteomes" id="UP001374579">
    <property type="component" value="Unassembled WGS sequence"/>
</dbReference>
<keyword evidence="5" id="KW-0175">Coiled coil</keyword>
<dbReference type="SMART" id="SM00291">
    <property type="entry name" value="ZnF_ZZ"/>
    <property type="match status" value="1"/>
</dbReference>
<dbReference type="SUPFAM" id="SSF57850">
    <property type="entry name" value="RING/U-box"/>
    <property type="match status" value="1"/>
</dbReference>
<evidence type="ECO:0000256" key="1">
    <source>
        <dbReference type="ARBA" id="ARBA00022723"/>
    </source>
</evidence>
<dbReference type="PANTHER" id="PTHR12268:SF27">
    <property type="entry name" value="DYSTROBREVIN, ISOFORM F"/>
    <property type="match status" value="1"/>
</dbReference>
<evidence type="ECO:0000259" key="7">
    <source>
        <dbReference type="PROSITE" id="PS50135"/>
    </source>
</evidence>
<evidence type="ECO:0000256" key="5">
    <source>
        <dbReference type="SAM" id="Coils"/>
    </source>
</evidence>
<keyword evidence="9" id="KW-1185">Reference proteome</keyword>
<keyword evidence="3" id="KW-0862">Zinc</keyword>
<dbReference type="PANTHER" id="PTHR12268">
    <property type="entry name" value="E3 UBIQUITIN-PROTEIN LIGASE KCMF1"/>
    <property type="match status" value="1"/>
</dbReference>
<dbReference type="GO" id="GO:0099536">
    <property type="term" value="P:synaptic signaling"/>
    <property type="evidence" value="ECO:0007669"/>
    <property type="project" value="TreeGrafter"/>
</dbReference>
<gene>
    <name evidence="8" type="ORF">V1264_023807</name>
</gene>
<dbReference type="GO" id="GO:0008270">
    <property type="term" value="F:zinc ion binding"/>
    <property type="evidence" value="ECO:0007669"/>
    <property type="project" value="UniProtKB-KW"/>
</dbReference>
<proteinExistence type="predicted"/>
<sequence length="833" mass="93196">MECLAVNQQRFASVIDNINKELNQRGYLVGAAGEEMVGSEMPGCAAKAGIQQKQLLKEMRAQNFDVIRFATYRTACKLRFIQKRTNLHQVDIWNMIEAFRENGLNSVEAQHDLGIGRLESLLSTVFVQLNKRLPPAQHVNVDECVGLTLSWLLNTYDKESMGHVRTFAVKVALSHMCAGKLIDKLRYIFTQISDSSGHMIWSKFDEYLRELLALPTAIFEGPSFGYTESASRSCFDVNSQVNVNDFLHVLMAVPGPQYLMWLPTLTRMAQVETVMHPVQCEGCHRASFTGFRYKCQNCFKYNLCQDCFWRGRTSGNHNPDHQMKEYTHYRSSSKQLGHSIRKSFQCTPQRSNHKLPHFPEAPEKTIDLTFIVPPTPVSIHNGFGDRSMSQSADLASLDSGSNTRSPGKLSSSVDSCRIDDEHRLIARYAARLAADSHNASRSTTELHYNLDSNRAQRDLVVQLEAKNREIMHEIHRLRLEQEAFATELGNSSSSSSYNPTLLAELRLLRQRKEELETRMSALQESRKDLMVQLENLMKLLKNQPTSPRSTPNSSPRSRSGLSPTFAAAAPPSQRSSAAVIPSLASSPGGGSGAGAAGASASTPGTPLETSLTGVGGDVRQAFQGASLLAAHTRSLRNDLLVAADSVTNAMSSLVKELNSENSGSEDDEDQLNRKLSDLRLEEDVMVRSSGTDDIESWRDDLQWRLKQESDFLAQLRARRQRSANSSQTTSDNEQEGCTAMDDAESYVRTDDESVLATDDAESYVRTDEEQSVSFKTDEEAELYDGNPKEMTSSRYTTDEESYLQTDEESFIRTDEEEGGNTDWEESTQRWVNR</sequence>